<protein>
    <submittedName>
        <fullName evidence="1">Uncharacterized protein</fullName>
    </submittedName>
</protein>
<gene>
    <name evidence="1" type="ORF">OXPF_08970</name>
</gene>
<dbReference type="EMBL" id="LKET01000021">
    <property type="protein sequence ID" value="KPU45664.1"/>
    <property type="molecule type" value="Genomic_DNA"/>
</dbReference>
<evidence type="ECO:0000313" key="1">
    <source>
        <dbReference type="EMBL" id="KPU45664.1"/>
    </source>
</evidence>
<comment type="caution">
    <text evidence="1">The sequence shown here is derived from an EMBL/GenBank/DDBJ whole genome shotgun (WGS) entry which is preliminary data.</text>
</comment>
<dbReference type="Proteomes" id="UP000050326">
    <property type="component" value="Unassembled WGS sequence"/>
</dbReference>
<evidence type="ECO:0000313" key="2">
    <source>
        <dbReference type="Proteomes" id="UP000050326"/>
    </source>
</evidence>
<reference evidence="1 2" key="1">
    <citation type="submission" date="2015-09" db="EMBL/GenBank/DDBJ databases">
        <title>Genome sequence of Oxobacter pfennigii DSM 3222.</title>
        <authorList>
            <person name="Poehlein A."/>
            <person name="Bengelsdorf F.R."/>
            <person name="Schiel-Bengelsdorf B."/>
            <person name="Duerre P."/>
            <person name="Daniel R."/>
        </authorList>
    </citation>
    <scope>NUCLEOTIDE SEQUENCE [LARGE SCALE GENOMIC DNA]</scope>
    <source>
        <strain evidence="1 2">DSM 3222</strain>
    </source>
</reference>
<accession>A0A0N8NTS7</accession>
<name>A0A0N8NTS7_9CLOT</name>
<organism evidence="1 2">
    <name type="scientific">Oxobacter pfennigii</name>
    <dbReference type="NCBI Taxonomy" id="36849"/>
    <lineage>
        <taxon>Bacteria</taxon>
        <taxon>Bacillati</taxon>
        <taxon>Bacillota</taxon>
        <taxon>Clostridia</taxon>
        <taxon>Eubacteriales</taxon>
        <taxon>Clostridiaceae</taxon>
        <taxon>Oxobacter</taxon>
    </lineage>
</organism>
<sequence>MKSTKIVLSMLAIGILAISFALRYNNMAKPTDKIQARVVNKSKFTISEAASERTNFKANVMKDINEPQNEKDFNNPIVLITDIEDDLNNNELSEQYNLILSIKSSEGIIITCNLKYNNFNMLPLISYSLNNKAANHKGEHIFIGHIFL</sequence>
<proteinExistence type="predicted"/>
<dbReference type="AlphaFoldDB" id="A0A0N8NTS7"/>
<keyword evidence="2" id="KW-1185">Reference proteome</keyword>
<dbReference type="RefSeq" id="WP_054874000.1">
    <property type="nucleotide sequence ID" value="NZ_LKET01000021.1"/>
</dbReference>